<comment type="caution">
    <text evidence="1">The sequence shown here is derived from an EMBL/GenBank/DDBJ whole genome shotgun (WGS) entry which is preliminary data.</text>
</comment>
<organism evidence="1 2">
    <name type="scientific">Psychroserpens burtonensis</name>
    <dbReference type="NCBI Taxonomy" id="49278"/>
    <lineage>
        <taxon>Bacteria</taxon>
        <taxon>Pseudomonadati</taxon>
        <taxon>Bacteroidota</taxon>
        <taxon>Flavobacteriia</taxon>
        <taxon>Flavobacteriales</taxon>
        <taxon>Flavobacteriaceae</taxon>
        <taxon>Psychroserpens</taxon>
    </lineage>
</organism>
<dbReference type="RefSeq" id="WP_147231460.1">
    <property type="nucleotide sequence ID" value="NZ_VOSB01000008.1"/>
</dbReference>
<sequence>MKKKTKHKVFNSTLDKGYFNYPKLSETEEREIFADLFEQIMLFDKIYLKAGRANYALFLLIKNLGLDLVERLIEINYINFIFYTPIIVTSQGRQQEDGTIDESTIYGQPPIASGTIEADSNLLEQSIDTSLSYFGIDSKRKKSFKKKIFKSYIVPDGMEFSTNSTKIVLDAYANNQLEALGLSNNTVPEQMDLEQRYKLLDLSHNVLETALLSTYGLKGFNNENNFNLIKSNFETLSSALNVTSNGTKLFELENIPNLKKLFLEENLSFEQALKLRHNSNAKFFRNWLNTKSEASDSIEITKEYLNEIKGKNNFFSTTQGKFIRTVSTVGIGAGLSMAVGNPIPSLAIGILNSVVLDNLLKGKKPSAFIESVKSEVEKK</sequence>
<dbReference type="Proteomes" id="UP000321938">
    <property type="component" value="Unassembled WGS sequence"/>
</dbReference>
<gene>
    <name evidence="1" type="ORF">ES692_07075</name>
</gene>
<dbReference type="EMBL" id="VOSB01000008">
    <property type="protein sequence ID" value="TXE18402.1"/>
    <property type="molecule type" value="Genomic_DNA"/>
</dbReference>
<evidence type="ECO:0000313" key="2">
    <source>
        <dbReference type="Proteomes" id="UP000321938"/>
    </source>
</evidence>
<dbReference type="OrthoDB" id="9135477at2"/>
<reference evidence="1 2" key="1">
    <citation type="submission" date="2019-08" db="EMBL/GenBank/DDBJ databases">
        <title>Genome of Psychroserpens burtonensis ACAM 167.</title>
        <authorList>
            <person name="Bowman J.P."/>
        </authorList>
    </citation>
    <scope>NUCLEOTIDE SEQUENCE [LARGE SCALE GENOMIC DNA]</scope>
    <source>
        <strain evidence="1 2">ACAM 167</strain>
    </source>
</reference>
<evidence type="ECO:0000313" key="1">
    <source>
        <dbReference type="EMBL" id="TXE18402.1"/>
    </source>
</evidence>
<protein>
    <submittedName>
        <fullName evidence="1">Uncharacterized protein</fullName>
    </submittedName>
</protein>
<accession>A0A5C7BAC5</accession>
<name>A0A5C7BAC5_9FLAO</name>
<dbReference type="AlphaFoldDB" id="A0A5C7BAC5"/>
<keyword evidence="2" id="KW-1185">Reference proteome</keyword>
<proteinExistence type="predicted"/>